<dbReference type="InterPro" id="IPR001753">
    <property type="entry name" value="Enoyl-CoA_hydra/iso"/>
</dbReference>
<dbReference type="RefSeq" id="XP_018983428.1">
    <property type="nucleotide sequence ID" value="XM_019129728.1"/>
</dbReference>
<dbReference type="CDD" id="cd06558">
    <property type="entry name" value="crotonase-like"/>
    <property type="match status" value="1"/>
</dbReference>
<proteinExistence type="inferred from homology"/>
<dbReference type="EMBL" id="KV454437">
    <property type="protein sequence ID" value="ODQ78100.1"/>
    <property type="molecule type" value="Genomic_DNA"/>
</dbReference>
<accession>A0A1E3QKC2</accession>
<dbReference type="OrthoDB" id="14970at2759"/>
<dbReference type="PANTHER" id="PTHR43149">
    <property type="entry name" value="ENOYL-COA HYDRATASE"/>
    <property type="match status" value="1"/>
</dbReference>
<name>A0A1E3QKC2_9ASCO</name>
<dbReference type="GO" id="GO:0005739">
    <property type="term" value="C:mitochondrion"/>
    <property type="evidence" value="ECO:0007669"/>
    <property type="project" value="TreeGrafter"/>
</dbReference>
<evidence type="ECO:0000256" key="1">
    <source>
        <dbReference type="ARBA" id="ARBA00005254"/>
    </source>
</evidence>
<dbReference type="InterPro" id="IPR045002">
    <property type="entry name" value="Ech1-like"/>
</dbReference>
<dbReference type="AlphaFoldDB" id="A0A1E3QKC2"/>
<sequence length="290" mass="32079">MTFNADNYNKYTHFHVSYPVEDVAHVEINLPKTGNSFVSETWHQYKDLMWELDADTHVKCIVLSGVGRNFSSGLNLKAATIEMQKAISGETRSKSSQKTANDNVYHFAKDFQECIAATAQIATPSIAVAHGVAYGLAVDLLSTTTIRLAVKNSTRFSIKEIDIGIVADIGSLQRMPALVNNKSRLYELALTAREFKGEEALELGFVSQLLDTKEQALEKALEIAERIVSHKQWCIEGTKAEIQFMVDGGTVNEGLERVAVFQADNLGQEFNLPEQSASVVQSFKSEKSKL</sequence>
<reference evidence="3" key="1">
    <citation type="submission" date="2016-05" db="EMBL/GenBank/DDBJ databases">
        <title>Comparative genomics of biotechnologically important yeasts.</title>
        <authorList>
            <consortium name="DOE Joint Genome Institute"/>
            <person name="Riley R."/>
            <person name="Haridas S."/>
            <person name="Wolfe K.H."/>
            <person name="Lopes M.R."/>
            <person name="Hittinger C.T."/>
            <person name="Goker M."/>
            <person name="Salamov A."/>
            <person name="Wisecaver J."/>
            <person name="Long T.M."/>
            <person name="Aerts A.L."/>
            <person name="Barry K."/>
            <person name="Choi C."/>
            <person name="Clum A."/>
            <person name="Coughlan A.Y."/>
            <person name="Deshpande S."/>
            <person name="Douglass A.P."/>
            <person name="Hanson S.J."/>
            <person name="Klenk H.-P."/>
            <person name="Labutti K."/>
            <person name="Lapidus A."/>
            <person name="Lindquist E."/>
            <person name="Lipzen A."/>
            <person name="Meier-Kolthoff J.P."/>
            <person name="Ohm R.A."/>
            <person name="Otillar R.P."/>
            <person name="Pangilinan J."/>
            <person name="Peng Y."/>
            <person name="Rokas A."/>
            <person name="Rosa C.A."/>
            <person name="Scheuner C."/>
            <person name="Sibirny A.A."/>
            <person name="Slot J.C."/>
            <person name="Stielow J.B."/>
            <person name="Sun H."/>
            <person name="Kurtzman C.P."/>
            <person name="Blackwell M."/>
            <person name="Grigoriev I.V."/>
            <person name="Jeffries T.W."/>
        </authorList>
    </citation>
    <scope>NUCLEOTIDE SEQUENCE [LARGE SCALE GENOMIC DNA]</scope>
    <source>
        <strain evidence="3">NRRL Y-12698</strain>
    </source>
</reference>
<dbReference type="InterPro" id="IPR029045">
    <property type="entry name" value="ClpP/crotonase-like_dom_sf"/>
</dbReference>
<dbReference type="GeneID" id="30147581"/>
<dbReference type="Gene3D" id="3.90.226.10">
    <property type="entry name" value="2-enoyl-CoA Hydratase, Chain A, domain 1"/>
    <property type="match status" value="1"/>
</dbReference>
<protein>
    <recommendedName>
        <fullName evidence="4">Enoyl-CoA hydratase</fullName>
    </recommendedName>
</protein>
<organism evidence="2 3">
    <name type="scientific">Babjeviella inositovora NRRL Y-12698</name>
    <dbReference type="NCBI Taxonomy" id="984486"/>
    <lineage>
        <taxon>Eukaryota</taxon>
        <taxon>Fungi</taxon>
        <taxon>Dikarya</taxon>
        <taxon>Ascomycota</taxon>
        <taxon>Saccharomycotina</taxon>
        <taxon>Pichiomycetes</taxon>
        <taxon>Serinales incertae sedis</taxon>
        <taxon>Babjeviella</taxon>
    </lineage>
</organism>
<evidence type="ECO:0000313" key="2">
    <source>
        <dbReference type="EMBL" id="ODQ78100.1"/>
    </source>
</evidence>
<comment type="similarity">
    <text evidence="1">Belongs to the enoyl-CoA hydratase/isomerase family.</text>
</comment>
<dbReference type="GO" id="GO:0051750">
    <property type="term" value="F:delta(3,5)-delta(2,4)-dienoyl-CoA isomerase activity"/>
    <property type="evidence" value="ECO:0007669"/>
    <property type="project" value="TreeGrafter"/>
</dbReference>
<dbReference type="PANTHER" id="PTHR43149:SF1">
    <property type="entry name" value="DELTA(3,5)-DELTA(2,4)-DIENOYL-COA ISOMERASE, MITOCHONDRIAL"/>
    <property type="match status" value="1"/>
</dbReference>
<gene>
    <name evidence="2" type="ORF">BABINDRAFT_163122</name>
</gene>
<evidence type="ECO:0008006" key="4">
    <source>
        <dbReference type="Google" id="ProtNLM"/>
    </source>
</evidence>
<dbReference type="SUPFAM" id="SSF52096">
    <property type="entry name" value="ClpP/crotonase"/>
    <property type="match status" value="1"/>
</dbReference>
<dbReference type="Proteomes" id="UP000094336">
    <property type="component" value="Unassembled WGS sequence"/>
</dbReference>
<dbReference type="Pfam" id="PF00378">
    <property type="entry name" value="ECH_1"/>
    <property type="match status" value="1"/>
</dbReference>
<keyword evidence="3" id="KW-1185">Reference proteome</keyword>
<evidence type="ECO:0000313" key="3">
    <source>
        <dbReference type="Proteomes" id="UP000094336"/>
    </source>
</evidence>
<dbReference type="STRING" id="984486.A0A1E3QKC2"/>